<evidence type="ECO:0000313" key="2">
    <source>
        <dbReference type="Proteomes" id="UP000005226"/>
    </source>
</evidence>
<dbReference type="Ensembl" id="ENSTRUT00000057140.2">
    <property type="protein sequence ID" value="ENSTRUP00000053417.2"/>
    <property type="gene ID" value="ENSTRUG00000022159.2"/>
</dbReference>
<reference evidence="1" key="2">
    <citation type="submission" date="2025-08" db="UniProtKB">
        <authorList>
            <consortium name="Ensembl"/>
        </authorList>
    </citation>
    <scope>IDENTIFICATION</scope>
</reference>
<sequence length="90" mass="10034">GVNSKNGGIKENFMEAGVQRLSAHFTWPEFCDQRRAFHQDFVYNVTMFAATCGFPWSEVAQAALMTAIQLRMEVQSPPTPCPLAQVTKPV</sequence>
<evidence type="ECO:0000313" key="1">
    <source>
        <dbReference type="Ensembl" id="ENSTRUP00000053417.2"/>
    </source>
</evidence>
<dbReference type="Proteomes" id="UP000005226">
    <property type="component" value="Chromosome 8"/>
</dbReference>
<dbReference type="GeneTree" id="ENSGT01030000234996"/>
<accession>A0A3B5KJ44</accession>
<organism evidence="1 2">
    <name type="scientific">Takifugu rubripes</name>
    <name type="common">Japanese pufferfish</name>
    <name type="synonym">Fugu rubripes</name>
    <dbReference type="NCBI Taxonomy" id="31033"/>
    <lineage>
        <taxon>Eukaryota</taxon>
        <taxon>Metazoa</taxon>
        <taxon>Chordata</taxon>
        <taxon>Craniata</taxon>
        <taxon>Vertebrata</taxon>
        <taxon>Euteleostomi</taxon>
        <taxon>Actinopterygii</taxon>
        <taxon>Neopterygii</taxon>
        <taxon>Teleostei</taxon>
        <taxon>Neoteleostei</taxon>
        <taxon>Acanthomorphata</taxon>
        <taxon>Eupercaria</taxon>
        <taxon>Tetraodontiformes</taxon>
        <taxon>Tetradontoidea</taxon>
        <taxon>Tetraodontidae</taxon>
        <taxon>Takifugu</taxon>
    </lineage>
</organism>
<protein>
    <submittedName>
        <fullName evidence="1">Uncharacterized protein</fullName>
    </submittedName>
</protein>
<reference evidence="1" key="3">
    <citation type="submission" date="2025-09" db="UniProtKB">
        <authorList>
            <consortium name="Ensembl"/>
        </authorList>
    </citation>
    <scope>IDENTIFICATION</scope>
</reference>
<keyword evidence="2" id="KW-1185">Reference proteome</keyword>
<proteinExistence type="predicted"/>
<dbReference type="InParanoid" id="A0A3B5KJ44"/>
<dbReference type="AlphaFoldDB" id="A0A3B5KJ44"/>
<name>A0A3B5KJ44_TAKRU</name>
<reference evidence="1 2" key="1">
    <citation type="journal article" date="2011" name="Genome Biol. Evol.">
        <title>Integration of the genetic map and genome assembly of fugu facilitates insights into distinct features of genome evolution in teleosts and mammals.</title>
        <authorList>
            <person name="Kai W."/>
            <person name="Kikuchi K."/>
            <person name="Tohari S."/>
            <person name="Chew A.K."/>
            <person name="Tay A."/>
            <person name="Fujiwara A."/>
            <person name="Hosoya S."/>
            <person name="Suetake H."/>
            <person name="Naruse K."/>
            <person name="Brenner S."/>
            <person name="Suzuki Y."/>
            <person name="Venkatesh B."/>
        </authorList>
    </citation>
    <scope>NUCLEOTIDE SEQUENCE [LARGE SCALE GENOMIC DNA]</scope>
</reference>